<accession>A0A7X8XVV5</accession>
<name>A0A7X8XVV5_9BACT</name>
<dbReference type="AlphaFoldDB" id="A0A7X8XVV5"/>
<dbReference type="RefSeq" id="WP_168882341.1">
    <property type="nucleotide sequence ID" value="NZ_JABAIL010000003.1"/>
</dbReference>
<gene>
    <name evidence="1" type="ORF">HGP29_10425</name>
</gene>
<organism evidence="1 2">
    <name type="scientific">Flammeovirga agarivorans</name>
    <dbReference type="NCBI Taxonomy" id="2726742"/>
    <lineage>
        <taxon>Bacteria</taxon>
        <taxon>Pseudomonadati</taxon>
        <taxon>Bacteroidota</taxon>
        <taxon>Cytophagia</taxon>
        <taxon>Cytophagales</taxon>
        <taxon>Flammeovirgaceae</taxon>
        <taxon>Flammeovirga</taxon>
    </lineage>
</organism>
<comment type="caution">
    <text evidence="1">The sequence shown here is derived from an EMBL/GenBank/DDBJ whole genome shotgun (WGS) entry which is preliminary data.</text>
</comment>
<evidence type="ECO:0000313" key="1">
    <source>
        <dbReference type="EMBL" id="NLR91624.1"/>
    </source>
</evidence>
<evidence type="ECO:0000313" key="2">
    <source>
        <dbReference type="Proteomes" id="UP000585050"/>
    </source>
</evidence>
<protein>
    <submittedName>
        <fullName evidence="1">Uncharacterized protein</fullName>
    </submittedName>
</protein>
<keyword evidence="2" id="KW-1185">Reference proteome</keyword>
<sequence length="111" mass="12686">MIKQITLTITIVFTFSFVANAQYYYFPLDILFHRGDDTKSKVDIQLGDPLLTHSTQANKTKDEKNIEYNDAHVASASTKGRSTTLLSFFQLFTTSDKTRDRKKKQTTSIID</sequence>
<dbReference type="EMBL" id="JABAIL010000003">
    <property type="protein sequence ID" value="NLR91624.1"/>
    <property type="molecule type" value="Genomic_DNA"/>
</dbReference>
<dbReference type="Proteomes" id="UP000585050">
    <property type="component" value="Unassembled WGS sequence"/>
</dbReference>
<proteinExistence type="predicted"/>
<reference evidence="1 2" key="1">
    <citation type="submission" date="2020-04" db="EMBL/GenBank/DDBJ databases">
        <title>Flammeovirga sp. SR4, a novel species isolated from seawater.</title>
        <authorList>
            <person name="Wang X."/>
        </authorList>
    </citation>
    <scope>NUCLEOTIDE SEQUENCE [LARGE SCALE GENOMIC DNA]</scope>
    <source>
        <strain evidence="1 2">SR4</strain>
    </source>
</reference>